<dbReference type="PROSITE" id="PS51892">
    <property type="entry name" value="SUBTILASE"/>
    <property type="match status" value="1"/>
</dbReference>
<dbReference type="Gene3D" id="2.60.120.380">
    <property type="match status" value="1"/>
</dbReference>
<evidence type="ECO:0000256" key="1">
    <source>
        <dbReference type="ARBA" id="ARBA00004613"/>
    </source>
</evidence>
<evidence type="ECO:0000256" key="5">
    <source>
        <dbReference type="ARBA" id="ARBA00022729"/>
    </source>
</evidence>
<evidence type="ECO:0000256" key="11">
    <source>
        <dbReference type="SAM" id="Phobius"/>
    </source>
</evidence>
<keyword evidence="6 9" id="KW-0378">Hydrolase</keyword>
<dbReference type="PROSITE" id="PS00137">
    <property type="entry name" value="SUBTILASE_HIS"/>
    <property type="match status" value="1"/>
</dbReference>
<evidence type="ECO:0000256" key="10">
    <source>
        <dbReference type="RuleBase" id="RU003355"/>
    </source>
</evidence>
<dbReference type="Pfam" id="PF00082">
    <property type="entry name" value="Peptidase_S8"/>
    <property type="match status" value="1"/>
</dbReference>
<feature type="domain" description="Peptidase S8/S53" evidence="12">
    <location>
        <begin position="178"/>
        <end position="471"/>
    </location>
</feature>
<accession>A0A4Q7L9V8</accession>
<dbReference type="InterPro" id="IPR023828">
    <property type="entry name" value="Peptidase_S8_Ser-AS"/>
</dbReference>
<dbReference type="InterPro" id="IPR022398">
    <property type="entry name" value="Peptidase_S8_His-AS"/>
</dbReference>
<sequence length="627" mass="63585">MRAATHRPLPMPWLAVLRDWLIGILIGLLLLYVGGASALQRGGDGPTLRAAQAVDDGPPSDRLIVKLRDAQATAIADPSARPSVRVAGNRAGVRLSRLRGMAQAGGHVLQLDRRLGSAALRQLADDIRNGDNAVEYVELDRILTAQWLPNDPQFINQWDLSDATAGLNLPAAWDLGRGAGVVVAVIDTGVRPHADLSANLLPGYDFISMTTVANDGNGRDADASDPGDWAPAGACGTGSVASNSSWHGTHVAGTIAAVANNGVGMAGVAPGARILPLRVLGRCGGYTSDIADAIIWAAGGTITGVPANPTPAKVLNLSLGGRGACDLTTQNAINSARSRGAVVVVAAGNSAADASGYSPASCAGVVSVAAVGRTGARASYSNYGASVDLAAPGGDAAFGILSTLNAGTTTPGADTYRSYMGTSMAAPHVAGVAALMRARNPALTPDQVETLLKSSAVARGFPVACSQCGSGLLDAHRAIVAAGGTSTTTPAPLPAPAPNPTPAPAPVTQVIEVENNNTLARAQKVLVVPSQLKGTIGSASDTDYVSVVIPVGKTLSVALAPNARSDYDLMAYTTNGTLLARSVLGMGQIDRLSARNAGSTPLTLVLRVVRYSGLSGATGTYTLSMTF</sequence>
<evidence type="ECO:0000256" key="4">
    <source>
        <dbReference type="ARBA" id="ARBA00022670"/>
    </source>
</evidence>
<dbReference type="Proteomes" id="UP000293433">
    <property type="component" value="Unassembled WGS sequence"/>
</dbReference>
<feature type="transmembrane region" description="Helical" evidence="11">
    <location>
        <begin position="20"/>
        <end position="39"/>
    </location>
</feature>
<keyword evidence="8" id="KW-0865">Zymogen</keyword>
<evidence type="ECO:0000256" key="7">
    <source>
        <dbReference type="ARBA" id="ARBA00022825"/>
    </source>
</evidence>
<reference evidence="13 14" key="1">
    <citation type="submission" date="2019-02" db="EMBL/GenBank/DDBJ databases">
        <title>Genomic Encyclopedia of Type Strains, Phase IV (KMG-IV): sequencing the most valuable type-strain genomes for metagenomic binning, comparative biology and taxonomic classification.</title>
        <authorList>
            <person name="Goeker M."/>
        </authorList>
    </citation>
    <scope>NUCLEOTIDE SEQUENCE [LARGE SCALE GENOMIC DNA]</scope>
    <source>
        <strain evidence="13 14">DSM 10617</strain>
    </source>
</reference>
<dbReference type="PROSITE" id="PS00138">
    <property type="entry name" value="SUBTILASE_SER"/>
    <property type="match status" value="1"/>
</dbReference>
<evidence type="ECO:0000313" key="13">
    <source>
        <dbReference type="EMBL" id="RZS46806.1"/>
    </source>
</evidence>
<name>A0A4Q7L9V8_9BURK</name>
<protein>
    <submittedName>
        <fullName evidence="13">Serine protease</fullName>
    </submittedName>
</protein>
<evidence type="ECO:0000256" key="6">
    <source>
        <dbReference type="ARBA" id="ARBA00022801"/>
    </source>
</evidence>
<dbReference type="GO" id="GO:0004252">
    <property type="term" value="F:serine-type endopeptidase activity"/>
    <property type="evidence" value="ECO:0007669"/>
    <property type="project" value="UniProtKB-UniRule"/>
</dbReference>
<dbReference type="PROSITE" id="PS00136">
    <property type="entry name" value="SUBTILASE_ASP"/>
    <property type="match status" value="1"/>
</dbReference>
<keyword evidence="3" id="KW-0964">Secreted</keyword>
<dbReference type="SUPFAM" id="SSF89260">
    <property type="entry name" value="Collagen-binding domain"/>
    <property type="match status" value="1"/>
</dbReference>
<gene>
    <name evidence="13" type="ORF">EV685_3837</name>
</gene>
<dbReference type="CDD" id="cd07496">
    <property type="entry name" value="Peptidases_S8_13"/>
    <property type="match status" value="1"/>
</dbReference>
<dbReference type="InterPro" id="IPR036852">
    <property type="entry name" value="Peptidase_S8/S53_dom_sf"/>
</dbReference>
<keyword evidence="11" id="KW-1133">Transmembrane helix</keyword>
<dbReference type="PANTHER" id="PTHR43806:SF11">
    <property type="entry name" value="CEREVISIN-RELATED"/>
    <property type="match status" value="1"/>
</dbReference>
<keyword evidence="4 9" id="KW-0645">Protease</keyword>
<evidence type="ECO:0000256" key="3">
    <source>
        <dbReference type="ARBA" id="ARBA00022525"/>
    </source>
</evidence>
<dbReference type="PRINTS" id="PR00723">
    <property type="entry name" value="SUBTILISIN"/>
</dbReference>
<comment type="similarity">
    <text evidence="2 9 10">Belongs to the peptidase S8 family.</text>
</comment>
<evidence type="ECO:0000256" key="2">
    <source>
        <dbReference type="ARBA" id="ARBA00011073"/>
    </source>
</evidence>
<feature type="active site" description="Charge relay system" evidence="9">
    <location>
        <position position="423"/>
    </location>
</feature>
<evidence type="ECO:0000313" key="14">
    <source>
        <dbReference type="Proteomes" id="UP000293433"/>
    </source>
</evidence>
<dbReference type="InterPro" id="IPR034176">
    <property type="entry name" value="Peptidases_S8_13"/>
</dbReference>
<dbReference type="InterPro" id="IPR015500">
    <property type="entry name" value="Peptidase_S8_subtilisin-rel"/>
</dbReference>
<dbReference type="SUPFAM" id="SSF52743">
    <property type="entry name" value="Subtilisin-like"/>
    <property type="match status" value="1"/>
</dbReference>
<keyword evidence="5" id="KW-0732">Signal</keyword>
<keyword evidence="14" id="KW-1185">Reference proteome</keyword>
<evidence type="ECO:0000256" key="8">
    <source>
        <dbReference type="ARBA" id="ARBA00023145"/>
    </source>
</evidence>
<dbReference type="FunFam" id="3.40.50.200:FF:000022">
    <property type="entry name" value="Extracellular protease"/>
    <property type="match status" value="1"/>
</dbReference>
<keyword evidence="7 9" id="KW-0720">Serine protease</keyword>
<dbReference type="Gene3D" id="3.40.50.200">
    <property type="entry name" value="Peptidase S8/S53 domain"/>
    <property type="match status" value="1"/>
</dbReference>
<keyword evidence="11" id="KW-0472">Membrane</keyword>
<feature type="active site" description="Charge relay system" evidence="9">
    <location>
        <position position="187"/>
    </location>
</feature>
<keyword evidence="11" id="KW-0812">Transmembrane</keyword>
<evidence type="ECO:0000256" key="9">
    <source>
        <dbReference type="PROSITE-ProRule" id="PRU01240"/>
    </source>
</evidence>
<organism evidence="13 14">
    <name type="scientific">Sphaerotilus mobilis</name>
    <dbReference type="NCBI Taxonomy" id="47994"/>
    <lineage>
        <taxon>Bacteria</taxon>
        <taxon>Pseudomonadati</taxon>
        <taxon>Pseudomonadota</taxon>
        <taxon>Betaproteobacteria</taxon>
        <taxon>Burkholderiales</taxon>
        <taxon>Sphaerotilaceae</taxon>
        <taxon>Sphaerotilus</taxon>
    </lineage>
</organism>
<comment type="caution">
    <text evidence="13">The sequence shown here is derived from an EMBL/GenBank/DDBJ whole genome shotgun (WGS) entry which is preliminary data.</text>
</comment>
<dbReference type="GO" id="GO:0006508">
    <property type="term" value="P:proteolysis"/>
    <property type="evidence" value="ECO:0007669"/>
    <property type="project" value="UniProtKB-KW"/>
</dbReference>
<dbReference type="PANTHER" id="PTHR43806">
    <property type="entry name" value="PEPTIDASE S8"/>
    <property type="match status" value="1"/>
</dbReference>
<feature type="active site" description="Charge relay system" evidence="9">
    <location>
        <position position="247"/>
    </location>
</feature>
<dbReference type="GO" id="GO:0005576">
    <property type="term" value="C:extracellular region"/>
    <property type="evidence" value="ECO:0007669"/>
    <property type="project" value="UniProtKB-SubCell"/>
</dbReference>
<dbReference type="InterPro" id="IPR023827">
    <property type="entry name" value="Peptidase_S8_Asp-AS"/>
</dbReference>
<evidence type="ECO:0000259" key="12">
    <source>
        <dbReference type="Pfam" id="PF00082"/>
    </source>
</evidence>
<dbReference type="InterPro" id="IPR000209">
    <property type="entry name" value="Peptidase_S8/S53_dom"/>
</dbReference>
<dbReference type="AlphaFoldDB" id="A0A4Q7L9V8"/>
<proteinExistence type="inferred from homology"/>
<dbReference type="InterPro" id="IPR050131">
    <property type="entry name" value="Peptidase_S8_subtilisin-like"/>
</dbReference>
<comment type="subcellular location">
    <subcellularLocation>
        <location evidence="1">Secreted</location>
    </subcellularLocation>
</comment>
<dbReference type="EMBL" id="SGWV01000013">
    <property type="protein sequence ID" value="RZS46806.1"/>
    <property type="molecule type" value="Genomic_DNA"/>
</dbReference>